<name>A0A427XKH3_9TREE</name>
<feature type="region of interest" description="Disordered" evidence="5">
    <location>
        <begin position="42"/>
        <end position="81"/>
    </location>
</feature>
<dbReference type="GO" id="GO:0042803">
    <property type="term" value="F:protein homodimerization activity"/>
    <property type="evidence" value="ECO:0007669"/>
    <property type="project" value="InterPro"/>
</dbReference>
<dbReference type="CDD" id="cd00446">
    <property type="entry name" value="GrpE"/>
    <property type="match status" value="1"/>
</dbReference>
<dbReference type="PANTHER" id="PTHR21237:SF23">
    <property type="entry name" value="GRPE PROTEIN HOMOLOG, MITOCHONDRIAL"/>
    <property type="match status" value="1"/>
</dbReference>
<accession>A0A427XKH3</accession>
<keyword evidence="7" id="KW-1185">Reference proteome</keyword>
<dbReference type="InterPro" id="IPR009012">
    <property type="entry name" value="GrpE_head"/>
</dbReference>
<comment type="caution">
    <text evidence="6">The sequence shown here is derived from an EMBL/GenBank/DDBJ whole genome shotgun (WGS) entry which is preliminary data.</text>
</comment>
<dbReference type="HAMAP" id="MF_01151">
    <property type="entry name" value="GrpE"/>
    <property type="match status" value="1"/>
</dbReference>
<evidence type="ECO:0000313" key="6">
    <source>
        <dbReference type="EMBL" id="RSH79264.1"/>
    </source>
</evidence>
<dbReference type="GeneID" id="39585847"/>
<evidence type="ECO:0000256" key="1">
    <source>
        <dbReference type="ARBA" id="ARBA00009054"/>
    </source>
</evidence>
<evidence type="ECO:0000256" key="2">
    <source>
        <dbReference type="ARBA" id="ARBA00014521"/>
    </source>
</evidence>
<comment type="similarity">
    <text evidence="1 4">Belongs to the GrpE family.</text>
</comment>
<organism evidence="6 7">
    <name type="scientific">Apiotrichum porosum</name>
    <dbReference type="NCBI Taxonomy" id="105984"/>
    <lineage>
        <taxon>Eukaryota</taxon>
        <taxon>Fungi</taxon>
        <taxon>Dikarya</taxon>
        <taxon>Basidiomycota</taxon>
        <taxon>Agaricomycotina</taxon>
        <taxon>Tremellomycetes</taxon>
        <taxon>Trichosporonales</taxon>
        <taxon>Trichosporonaceae</taxon>
        <taxon>Apiotrichum</taxon>
    </lineage>
</organism>
<dbReference type="Pfam" id="PF01025">
    <property type="entry name" value="GrpE"/>
    <property type="match status" value="1"/>
</dbReference>
<evidence type="ECO:0000256" key="4">
    <source>
        <dbReference type="RuleBase" id="RU004478"/>
    </source>
</evidence>
<evidence type="ECO:0000256" key="5">
    <source>
        <dbReference type="SAM" id="MobiDB-lite"/>
    </source>
</evidence>
<dbReference type="GO" id="GO:0030150">
    <property type="term" value="P:protein import into mitochondrial matrix"/>
    <property type="evidence" value="ECO:0007669"/>
    <property type="project" value="TreeGrafter"/>
</dbReference>
<evidence type="ECO:0000256" key="3">
    <source>
        <dbReference type="ARBA" id="ARBA00023186"/>
    </source>
</evidence>
<evidence type="ECO:0000313" key="7">
    <source>
        <dbReference type="Proteomes" id="UP000279236"/>
    </source>
</evidence>
<dbReference type="Proteomes" id="UP000279236">
    <property type="component" value="Unassembled WGS sequence"/>
</dbReference>
<proteinExistence type="inferred from homology"/>
<dbReference type="EMBL" id="RSCE01000010">
    <property type="protein sequence ID" value="RSH79264.1"/>
    <property type="molecule type" value="Genomic_DNA"/>
</dbReference>
<dbReference type="OrthoDB" id="201635at2759"/>
<dbReference type="SUPFAM" id="SSF58014">
    <property type="entry name" value="Coiled-coil domain of nucleotide exchange factor GrpE"/>
    <property type="match status" value="1"/>
</dbReference>
<dbReference type="InterPro" id="IPR013805">
    <property type="entry name" value="GrpE_CC"/>
</dbReference>
<sequence length="248" mass="27122">MFPRSIARSLWSPSTRRVAPVAVVARGGFPVITRLVGVRCNSTDTKDEKKGEGKDAETNKDARKELPKEPPKDPKAAEKEKNLKRIAELEAKIADLTKEMQYMRADYQTAVRRIQEGKAKAGDTAIAGFARDLLSTVDVFSKALADVPQPIDPATPLANFYAGIELTNKALVQTLEHYEVHPMRDVLGSTFNPKRHEATAQVAPADAPKRADGGEPVPGEIVEVSSDGWMIRKTVLRPAQVVVVQMDG</sequence>
<dbReference type="Gene3D" id="2.30.22.10">
    <property type="entry name" value="Head domain of nucleotide exchange factor GrpE"/>
    <property type="match status" value="1"/>
</dbReference>
<dbReference type="GO" id="GO:0001405">
    <property type="term" value="C:PAM complex, Tim23 associated import motor"/>
    <property type="evidence" value="ECO:0007669"/>
    <property type="project" value="TreeGrafter"/>
</dbReference>
<dbReference type="SUPFAM" id="SSF51064">
    <property type="entry name" value="Head domain of nucleotide exchange factor GrpE"/>
    <property type="match status" value="1"/>
</dbReference>
<reference evidence="6 7" key="1">
    <citation type="submission" date="2018-11" db="EMBL/GenBank/DDBJ databases">
        <title>Genome sequence of Apiotrichum porosum DSM 27194.</title>
        <authorList>
            <person name="Aliyu H."/>
            <person name="Gorte O."/>
            <person name="Ochsenreither K."/>
        </authorList>
    </citation>
    <scope>NUCLEOTIDE SEQUENCE [LARGE SCALE GENOMIC DNA]</scope>
    <source>
        <strain evidence="6 7">DSM 27194</strain>
    </source>
</reference>
<dbReference type="GO" id="GO:0006457">
    <property type="term" value="P:protein folding"/>
    <property type="evidence" value="ECO:0007669"/>
    <property type="project" value="InterPro"/>
</dbReference>
<dbReference type="GO" id="GO:0051087">
    <property type="term" value="F:protein-folding chaperone binding"/>
    <property type="evidence" value="ECO:0007669"/>
    <property type="project" value="InterPro"/>
</dbReference>
<dbReference type="PANTHER" id="PTHR21237">
    <property type="entry name" value="GRPE PROTEIN"/>
    <property type="match status" value="1"/>
</dbReference>
<dbReference type="InterPro" id="IPR000740">
    <property type="entry name" value="GrpE"/>
</dbReference>
<dbReference type="GO" id="GO:0051082">
    <property type="term" value="F:unfolded protein binding"/>
    <property type="evidence" value="ECO:0007669"/>
    <property type="project" value="TreeGrafter"/>
</dbReference>
<dbReference type="AlphaFoldDB" id="A0A427XKH3"/>
<feature type="region of interest" description="Disordered" evidence="5">
    <location>
        <begin position="197"/>
        <end position="217"/>
    </location>
</feature>
<dbReference type="STRING" id="105984.A0A427XKH3"/>
<dbReference type="PRINTS" id="PR00773">
    <property type="entry name" value="GRPEPROTEIN"/>
</dbReference>
<protein>
    <recommendedName>
        <fullName evidence="2">GrpE protein homolog, mitochondrial</fullName>
    </recommendedName>
</protein>
<dbReference type="Gene3D" id="3.90.20.20">
    <property type="match status" value="1"/>
</dbReference>
<dbReference type="GO" id="GO:0000774">
    <property type="term" value="F:adenyl-nucleotide exchange factor activity"/>
    <property type="evidence" value="ECO:0007669"/>
    <property type="project" value="InterPro"/>
</dbReference>
<dbReference type="RefSeq" id="XP_028474411.1">
    <property type="nucleotide sequence ID" value="XM_028617104.1"/>
</dbReference>
<feature type="compositionally biased region" description="Basic and acidic residues" evidence="5">
    <location>
        <begin position="44"/>
        <end position="81"/>
    </location>
</feature>
<keyword evidence="3" id="KW-0143">Chaperone</keyword>
<gene>
    <name evidence="6" type="primary">MGE1_1</name>
    <name evidence="6" type="ORF">EHS24_001304</name>
</gene>